<evidence type="ECO:0000313" key="17">
    <source>
        <dbReference type="Ensembl" id="ENSCPBP00000010049.1"/>
    </source>
</evidence>
<evidence type="ECO:0000256" key="3">
    <source>
        <dbReference type="ARBA" id="ARBA00022448"/>
    </source>
</evidence>
<dbReference type="PANTHER" id="PTHR12980">
    <property type="entry name" value="UBIQUINOL-CYTOCHROME C REDUCTASE COMPLEX, SUBUNIT X"/>
    <property type="match status" value="1"/>
</dbReference>
<comment type="subunit">
    <text evidence="11">Component of the ubiquinol-cytochrome c oxidoreductase (cytochrome b-c1 complex, complex III, CIII), a multisubunit enzyme composed of 11 subunits. The complex is composed of 3 respiratory subunits cytochrome b, cytochrome c1 and Rieske protein UQCRFS1, 2 core protein subunits UQCRC1/QCR1 and UQCRC2/QCR2, and 6 low-molecular weight protein subunits UQCRH/QCR6, UQCRB/QCR7, UQCRQ/QCR8, UQCR10/QCR9, UQCR11/QCR10 and subunit 9, the cleavage product of Rieske protein UQCRFS1. The complex exists as an obligatory dimer and forms supercomplexes (SCs) in the inner mitochondrial membrane with NADH-ubiquinone oxidoreductase (complex I, CI) and cytochrome c oxidase (complex IV, CIV), resulting in different assemblies (supercomplex SCI(1)III(2)IV(1) and megacomplex MCI(2)III(2)IV(2)). Interacts with STMP1.</text>
</comment>
<evidence type="ECO:0000256" key="9">
    <source>
        <dbReference type="ARBA" id="ARBA00023128"/>
    </source>
</evidence>
<dbReference type="InterPro" id="IPR036656">
    <property type="entry name" value="QCR9_sf"/>
</dbReference>
<dbReference type="InterPro" id="IPR008027">
    <property type="entry name" value="QCR9"/>
</dbReference>
<dbReference type="SUPFAM" id="SSF81514">
    <property type="entry name" value="Subunit X (non-heme 7 kDa protein) of cytochrome bc1 complex (Ubiquinol-cytochrome c reductase)"/>
    <property type="match status" value="1"/>
</dbReference>
<keyword evidence="4" id="KW-0679">Respiratory chain</keyword>
<keyword evidence="18" id="KW-1185">Reference proteome</keyword>
<accession>A0A8C3FKL7</accession>
<evidence type="ECO:0000256" key="8">
    <source>
        <dbReference type="ARBA" id="ARBA00022989"/>
    </source>
</evidence>
<reference evidence="17" key="1">
    <citation type="submission" date="2025-08" db="UniProtKB">
        <authorList>
            <consortium name="Ensembl"/>
        </authorList>
    </citation>
    <scope>IDENTIFICATION</scope>
</reference>
<evidence type="ECO:0000256" key="10">
    <source>
        <dbReference type="ARBA" id="ARBA00023136"/>
    </source>
</evidence>
<name>A0A8C3FKL7_CHRPI</name>
<evidence type="ECO:0000256" key="6">
    <source>
        <dbReference type="ARBA" id="ARBA00022792"/>
    </source>
</evidence>
<evidence type="ECO:0000256" key="1">
    <source>
        <dbReference type="ARBA" id="ARBA00004434"/>
    </source>
</evidence>
<sequence>MLGLVVFYRHQRGSGARVRMKGLHLPEVSSLRDDGQRRAWRCACREMKSASAPESEVLSPCGGAARRRTPNPMVPRGRTPSPRVHRRHDKFLVQAAPVLARASPEEAVMPLRSRLYSVFFRRTSTFALTIVLGVLVFERAFDQGADAFYERLNHGKLWKHIKHKYETEEK</sequence>
<evidence type="ECO:0000313" key="18">
    <source>
        <dbReference type="Proteomes" id="UP000694380"/>
    </source>
</evidence>
<evidence type="ECO:0000256" key="7">
    <source>
        <dbReference type="ARBA" id="ARBA00022982"/>
    </source>
</evidence>
<evidence type="ECO:0000256" key="15">
    <source>
        <dbReference type="ARBA" id="ARBA00082249"/>
    </source>
</evidence>
<keyword evidence="7" id="KW-0249">Electron transport</keyword>
<dbReference type="Ensembl" id="ENSCPBT00000012059.1">
    <property type="protein sequence ID" value="ENSCPBP00000010049.1"/>
    <property type="gene ID" value="ENSCPBG00000007734.1"/>
</dbReference>
<evidence type="ECO:0000256" key="16">
    <source>
        <dbReference type="SAM" id="MobiDB-lite"/>
    </source>
</evidence>
<organism evidence="17 18">
    <name type="scientific">Chrysemys picta bellii</name>
    <name type="common">Western painted turtle</name>
    <name type="synonym">Emys bellii</name>
    <dbReference type="NCBI Taxonomy" id="8478"/>
    <lineage>
        <taxon>Eukaryota</taxon>
        <taxon>Metazoa</taxon>
        <taxon>Chordata</taxon>
        <taxon>Craniata</taxon>
        <taxon>Vertebrata</taxon>
        <taxon>Euteleostomi</taxon>
        <taxon>Archelosauria</taxon>
        <taxon>Testudinata</taxon>
        <taxon>Testudines</taxon>
        <taxon>Cryptodira</taxon>
        <taxon>Durocryptodira</taxon>
        <taxon>Testudinoidea</taxon>
        <taxon>Emydidae</taxon>
        <taxon>Chrysemys</taxon>
    </lineage>
</organism>
<dbReference type="Pfam" id="PF05365">
    <property type="entry name" value="UCR_UQCRX_QCR9"/>
    <property type="match status" value="1"/>
</dbReference>
<dbReference type="FunFam" id="1.20.5.260:FF:000001">
    <property type="entry name" value="Cytochrome b-c1 complex subunit 9"/>
    <property type="match status" value="1"/>
</dbReference>
<evidence type="ECO:0000256" key="4">
    <source>
        <dbReference type="ARBA" id="ARBA00022660"/>
    </source>
</evidence>
<dbReference type="AlphaFoldDB" id="A0A8C3FKL7"/>
<dbReference type="Proteomes" id="UP000694380">
    <property type="component" value="Unplaced"/>
</dbReference>
<keyword evidence="10" id="KW-0472">Membrane</keyword>
<feature type="region of interest" description="Disordered" evidence="16">
    <location>
        <begin position="55"/>
        <end position="83"/>
    </location>
</feature>
<evidence type="ECO:0000256" key="14">
    <source>
        <dbReference type="ARBA" id="ARBA00077752"/>
    </source>
</evidence>
<keyword evidence="3" id="KW-0813">Transport</keyword>
<protein>
    <recommendedName>
        <fullName evidence="12">Cytochrome b-c1 complex subunit 9</fullName>
    </recommendedName>
    <alternativeName>
        <fullName evidence="13">Complex III subunit X</fullName>
    </alternativeName>
    <alternativeName>
        <fullName evidence="14">Cytochrome c1 non-heme 7 kDa protein</fullName>
    </alternativeName>
    <alternativeName>
        <fullName evidence="15">Ubiquinol-cytochrome c reductase complex 7.2 kDa protein</fullName>
    </alternativeName>
</protein>
<keyword evidence="6" id="KW-0999">Mitochondrion inner membrane</keyword>
<keyword evidence="9" id="KW-0496">Mitochondrion</keyword>
<dbReference type="GeneTree" id="ENSGT00390000014052"/>
<dbReference type="GO" id="GO:0006122">
    <property type="term" value="P:mitochondrial electron transport, ubiquinol to cytochrome c"/>
    <property type="evidence" value="ECO:0007669"/>
    <property type="project" value="InterPro"/>
</dbReference>
<dbReference type="GO" id="GO:0045275">
    <property type="term" value="C:respiratory chain complex III"/>
    <property type="evidence" value="ECO:0007669"/>
    <property type="project" value="InterPro"/>
</dbReference>
<keyword evidence="5" id="KW-0812">Transmembrane</keyword>
<evidence type="ECO:0000256" key="5">
    <source>
        <dbReference type="ARBA" id="ARBA00022692"/>
    </source>
</evidence>
<dbReference type="PANTHER" id="PTHR12980:SF0">
    <property type="entry name" value="CYTOCHROME B-C1 COMPLEX SUBUNIT 9"/>
    <property type="match status" value="1"/>
</dbReference>
<proteinExistence type="inferred from homology"/>
<evidence type="ECO:0000256" key="12">
    <source>
        <dbReference type="ARBA" id="ARBA00068509"/>
    </source>
</evidence>
<keyword evidence="8" id="KW-1133">Transmembrane helix</keyword>
<evidence type="ECO:0000256" key="13">
    <source>
        <dbReference type="ARBA" id="ARBA00076299"/>
    </source>
</evidence>
<comment type="similarity">
    <text evidence="2">Belongs to the UQCR10/QCR9 family.</text>
</comment>
<evidence type="ECO:0000256" key="11">
    <source>
        <dbReference type="ARBA" id="ARBA00064262"/>
    </source>
</evidence>
<dbReference type="GO" id="GO:0005743">
    <property type="term" value="C:mitochondrial inner membrane"/>
    <property type="evidence" value="ECO:0007669"/>
    <property type="project" value="UniProtKB-SubCell"/>
</dbReference>
<gene>
    <name evidence="17" type="primary">UQCR10</name>
</gene>
<evidence type="ECO:0000256" key="2">
    <source>
        <dbReference type="ARBA" id="ARBA00007856"/>
    </source>
</evidence>
<comment type="subcellular location">
    <subcellularLocation>
        <location evidence="1">Mitochondrion inner membrane</location>
        <topology evidence="1">Single-pass membrane protein</topology>
    </subcellularLocation>
</comment>
<dbReference type="Gene3D" id="1.20.5.260">
    <property type="entry name" value="Cytochrome b-c1 complex subunit 9"/>
    <property type="match status" value="1"/>
</dbReference>
<reference evidence="17" key="2">
    <citation type="submission" date="2025-09" db="UniProtKB">
        <authorList>
            <consortium name="Ensembl"/>
        </authorList>
    </citation>
    <scope>IDENTIFICATION</scope>
</reference>